<feature type="transmembrane region" description="Helical" evidence="7">
    <location>
        <begin position="76"/>
        <end position="103"/>
    </location>
</feature>
<evidence type="ECO:0000256" key="1">
    <source>
        <dbReference type="ARBA" id="ARBA00004651"/>
    </source>
</evidence>
<dbReference type="GO" id="GO:0005886">
    <property type="term" value="C:plasma membrane"/>
    <property type="evidence" value="ECO:0007669"/>
    <property type="project" value="UniProtKB-SubCell"/>
</dbReference>
<reference evidence="8" key="1">
    <citation type="submission" date="2020-10" db="EMBL/GenBank/DDBJ databases">
        <authorList>
            <person name="Castelo-Branco R."/>
            <person name="Eusebio N."/>
            <person name="Adriana R."/>
            <person name="Vieira A."/>
            <person name="Brugerolle De Fraissinette N."/>
            <person name="Rezende De Castro R."/>
            <person name="Schneider M.P."/>
            <person name="Vasconcelos V."/>
            <person name="Leao P.N."/>
        </authorList>
    </citation>
    <scope>NUCLEOTIDE SEQUENCE</scope>
    <source>
        <strain evidence="8">LEGE 11479</strain>
    </source>
</reference>
<keyword evidence="9" id="KW-1185">Reference proteome</keyword>
<dbReference type="PANTHER" id="PTHR33452:SF1">
    <property type="entry name" value="INNER MEMBRANE PROTEIN YPHA-RELATED"/>
    <property type="match status" value="1"/>
</dbReference>
<dbReference type="Proteomes" id="UP000615026">
    <property type="component" value="Unassembled WGS sequence"/>
</dbReference>
<keyword evidence="5 7" id="KW-1133">Transmembrane helix</keyword>
<dbReference type="InterPro" id="IPR032808">
    <property type="entry name" value="DoxX"/>
</dbReference>
<dbReference type="AlphaFoldDB" id="A0A929FC06"/>
<evidence type="ECO:0000256" key="6">
    <source>
        <dbReference type="ARBA" id="ARBA00023136"/>
    </source>
</evidence>
<gene>
    <name evidence="8" type="ORF">IQ260_20920</name>
</gene>
<keyword evidence="3" id="KW-1003">Cell membrane</keyword>
<comment type="caution">
    <text evidence="8">The sequence shown here is derived from an EMBL/GenBank/DDBJ whole genome shotgun (WGS) entry which is preliminary data.</text>
</comment>
<evidence type="ECO:0000256" key="5">
    <source>
        <dbReference type="ARBA" id="ARBA00022989"/>
    </source>
</evidence>
<organism evidence="8 9">
    <name type="scientific">Leptolyngbya cf. ectocarpi LEGE 11479</name>
    <dbReference type="NCBI Taxonomy" id="1828722"/>
    <lineage>
        <taxon>Bacteria</taxon>
        <taxon>Bacillati</taxon>
        <taxon>Cyanobacteriota</taxon>
        <taxon>Cyanophyceae</taxon>
        <taxon>Leptolyngbyales</taxon>
        <taxon>Leptolyngbyaceae</taxon>
        <taxon>Leptolyngbya group</taxon>
        <taxon>Leptolyngbya</taxon>
    </lineage>
</organism>
<dbReference type="RefSeq" id="WP_193995031.1">
    <property type="nucleotide sequence ID" value="NZ_JADEXP010000237.1"/>
</dbReference>
<evidence type="ECO:0000256" key="4">
    <source>
        <dbReference type="ARBA" id="ARBA00022692"/>
    </source>
</evidence>
<evidence type="ECO:0000313" key="8">
    <source>
        <dbReference type="EMBL" id="MBE9069113.1"/>
    </source>
</evidence>
<comment type="similarity">
    <text evidence="2">Belongs to the DoxX family.</text>
</comment>
<feature type="transmembrane region" description="Helical" evidence="7">
    <location>
        <begin position="115"/>
        <end position="137"/>
    </location>
</feature>
<evidence type="ECO:0000313" key="9">
    <source>
        <dbReference type="Proteomes" id="UP000615026"/>
    </source>
</evidence>
<feature type="transmembrane region" description="Helical" evidence="7">
    <location>
        <begin position="50"/>
        <end position="70"/>
    </location>
</feature>
<proteinExistence type="inferred from homology"/>
<evidence type="ECO:0000256" key="2">
    <source>
        <dbReference type="ARBA" id="ARBA00006679"/>
    </source>
</evidence>
<name>A0A929FC06_LEPEC</name>
<evidence type="ECO:0000256" key="7">
    <source>
        <dbReference type="SAM" id="Phobius"/>
    </source>
</evidence>
<protein>
    <submittedName>
        <fullName evidence="8">DoxX family protein</fullName>
    </submittedName>
</protein>
<sequence length="178" mass="19157">MALNLSLVSLFKPNVKLNLPAQTTLAIVRVVVGIMMVHNGFDKLANIESFAAAYVEYIGLPFPIFLSYIAAYTELIGAPLVAFGLLTRPAALGLFGTMCVAMYHHIKVAGLSLPYLELSAIYAAIFLFFTVNGAGLFSVDGLITYGLNKNALSLKAKQVMKLEKTYADSPSEETAVNS</sequence>
<keyword evidence="4 7" id="KW-0812">Transmembrane</keyword>
<accession>A0A929FC06</accession>
<dbReference type="EMBL" id="JADEXP010000237">
    <property type="protein sequence ID" value="MBE9069113.1"/>
    <property type="molecule type" value="Genomic_DNA"/>
</dbReference>
<dbReference type="PANTHER" id="PTHR33452">
    <property type="entry name" value="OXIDOREDUCTASE CATD-RELATED"/>
    <property type="match status" value="1"/>
</dbReference>
<keyword evidence="6 7" id="KW-0472">Membrane</keyword>
<dbReference type="Pfam" id="PF07681">
    <property type="entry name" value="DoxX"/>
    <property type="match status" value="1"/>
</dbReference>
<evidence type="ECO:0000256" key="3">
    <source>
        <dbReference type="ARBA" id="ARBA00022475"/>
    </source>
</evidence>
<dbReference type="InterPro" id="IPR051907">
    <property type="entry name" value="DoxX-like_oxidoreductase"/>
</dbReference>
<comment type="subcellular location">
    <subcellularLocation>
        <location evidence="1">Cell membrane</location>
        <topology evidence="1">Multi-pass membrane protein</topology>
    </subcellularLocation>
</comment>